<evidence type="ECO:0000313" key="12">
    <source>
        <dbReference type="EMBL" id="CCO21161.1"/>
    </source>
</evidence>
<evidence type="ECO:0000256" key="5">
    <source>
        <dbReference type="SAM" id="Phobius"/>
    </source>
</evidence>
<dbReference type="InterPro" id="IPR005467">
    <property type="entry name" value="His_kinase_dom"/>
</dbReference>
<dbReference type="InterPro" id="IPR013783">
    <property type="entry name" value="Ig-like_fold"/>
</dbReference>
<dbReference type="Gene3D" id="1.10.287.130">
    <property type="match status" value="1"/>
</dbReference>
<evidence type="ECO:0000259" key="7">
    <source>
        <dbReference type="PROSITE" id="PS50109"/>
    </source>
</evidence>
<dbReference type="EMBL" id="HF548286">
    <property type="protein sequence ID" value="CCO21161.1"/>
    <property type="molecule type" value="Genomic_DNA"/>
</dbReference>
<dbReference type="InterPro" id="IPR011006">
    <property type="entry name" value="CheY-like_superfamily"/>
</dbReference>
<dbReference type="Gene3D" id="3.40.50.2300">
    <property type="match status" value="1"/>
</dbReference>
<dbReference type="Pfam" id="PF07494">
    <property type="entry name" value="Reg_prop"/>
    <property type="match status" value="4"/>
</dbReference>
<evidence type="ECO:0000259" key="8">
    <source>
        <dbReference type="PROSITE" id="PS50110"/>
    </source>
</evidence>
<dbReference type="SMART" id="SM00387">
    <property type="entry name" value="HATPase_c"/>
    <property type="match status" value="1"/>
</dbReference>
<feature type="domain" description="Response regulatory" evidence="8">
    <location>
        <begin position="1110"/>
        <end position="1225"/>
    </location>
</feature>
<keyword evidence="5" id="KW-0812">Transmembrane</keyword>
<organism evidence="12">
    <name type="scientific">termite gut metagenome</name>
    <dbReference type="NCBI Taxonomy" id="433724"/>
    <lineage>
        <taxon>unclassified sequences</taxon>
        <taxon>metagenomes</taxon>
        <taxon>organismal metagenomes</taxon>
    </lineage>
</organism>
<dbReference type="PROSITE" id="PS01124">
    <property type="entry name" value="HTH_ARAC_FAMILY_2"/>
    <property type="match status" value="1"/>
</dbReference>
<dbReference type="CDD" id="cd00146">
    <property type="entry name" value="PKD"/>
    <property type="match status" value="1"/>
</dbReference>
<dbReference type="InterPro" id="IPR001789">
    <property type="entry name" value="Sig_transdc_resp-reg_receiver"/>
</dbReference>
<protein>
    <submittedName>
        <fullName evidence="12">Putative sensor histidine-kinase response regulator</fullName>
    </submittedName>
</protein>
<dbReference type="SUPFAM" id="SSF63829">
    <property type="entry name" value="Calcium-dependent phosphotriesterase"/>
    <property type="match status" value="3"/>
</dbReference>
<dbReference type="PROSITE" id="PS50110">
    <property type="entry name" value="RESPONSE_REGULATORY"/>
    <property type="match status" value="1"/>
</dbReference>
<dbReference type="SUPFAM" id="SSF46689">
    <property type="entry name" value="Homeodomain-like"/>
    <property type="match status" value="1"/>
</dbReference>
<dbReference type="Gene3D" id="3.30.565.10">
    <property type="entry name" value="Histidine kinase-like ATPase, C-terminal domain"/>
    <property type="match status" value="1"/>
</dbReference>
<dbReference type="SMART" id="SM00342">
    <property type="entry name" value="HTH_ARAC"/>
    <property type="match status" value="1"/>
</dbReference>
<proteinExistence type="predicted"/>
<evidence type="ECO:0000256" key="3">
    <source>
        <dbReference type="ARBA" id="ARBA00023163"/>
    </source>
</evidence>
<dbReference type="SUPFAM" id="SSF55874">
    <property type="entry name" value="ATPase domain of HSP90 chaperone/DNA topoisomerase II/histidine kinase"/>
    <property type="match status" value="1"/>
</dbReference>
<dbReference type="PANTHER" id="PTHR43547:SF2">
    <property type="entry name" value="HYBRID SIGNAL TRANSDUCTION HISTIDINE KINASE C"/>
    <property type="match status" value="1"/>
</dbReference>
<dbReference type="GO" id="GO:0000155">
    <property type="term" value="F:phosphorelay sensor kinase activity"/>
    <property type="evidence" value="ECO:0007669"/>
    <property type="project" value="InterPro"/>
</dbReference>
<dbReference type="PROSITE" id="PS50109">
    <property type="entry name" value="HIS_KIN"/>
    <property type="match status" value="1"/>
</dbReference>
<dbReference type="InterPro" id="IPR003594">
    <property type="entry name" value="HATPase_dom"/>
</dbReference>
<evidence type="ECO:0000313" key="9">
    <source>
        <dbReference type="EMBL" id="CCO21032.1"/>
    </source>
</evidence>
<feature type="region of interest" description="Disordered" evidence="4">
    <location>
        <begin position="1074"/>
        <end position="1105"/>
    </location>
</feature>
<keyword evidence="12" id="KW-0808">Transferase</keyword>
<gene>
    <name evidence="9" type="ORF">BN138_220</name>
    <name evidence="10" type="ORF">BN138_304</name>
    <name evidence="11" type="ORF">BN138_314</name>
    <name evidence="12" type="ORF">BN138_349</name>
    <name evidence="13" type="ORF">BN138_513</name>
</gene>
<evidence type="ECO:0000259" key="6">
    <source>
        <dbReference type="PROSITE" id="PS01124"/>
    </source>
</evidence>
<dbReference type="Pfam" id="PF07495">
    <property type="entry name" value="Y_Y_Y"/>
    <property type="match status" value="1"/>
</dbReference>
<dbReference type="Pfam" id="PF00512">
    <property type="entry name" value="HisKA"/>
    <property type="match status" value="1"/>
</dbReference>
<sequence>MEQVIMRPRILISILLIFSTLSAAGQTGKFYSPDRDLSSSLINQMYQDKRGFIWIATENGLNRFDGTKFTIYKHSSEDPTSLKNNYVRSVFEDSAGNFWIGCINGLMQYDWATNSFREIPMYRDGKVVSPHVACIMESRSGEIWLATSGGGLFIMRGEPENPGNHIAESVLTNDLNSNYLNLVYEDSKGDLWIGTENNGLNLYSPGTGGIRSFEAPAGISSNNISSVAEDDMGNIFVGTLTRGLNRYDRQTDTFRQVPYYDNTQLFVKTLHMNEQNILYLGTDGQGLKIYDRERNRVEDHEVNSAPFDFSKGKVHSILQDKDDNFWLGIFQKGVVFIPGAEKKFDYWGFKSLKNNPIGTNSVMSIFKDHRGVTWVGTDSDGIYAVNDRGECIAHFLQTASPTSVLSIYEDSRHDLWVGSYTKGLAKLNRETGACEYVPELLNEKIYSITEDDSGNLLVGTYSSGFYKMNLGNGRLTHYESTKRENDDFSTDELTNDWINDILFDSEGLIWLAHYKGVSCYDPATDSFLNYLGQNTILPRIIAYTLHEDSSGKIWIGSSEGLFVFDKTDESIGCYTTRDGLPNDVICGIREDGEGNIWISTYLGISKFEVADGKFINYYAGDGLQGNEFTRGACFQDSQGRIYFGGIYGVTCFYPADITDTKKELRVLITDFYLFNHAVREGDKSGGRDIITTPVLDANRFTISHADNTFSIEFSVLEYTNPERIVYQYMIEELGSEWINSYPGMNRVTYTDLDPGTYTFKVRARDHENFSEIKTVKITVTPPWYGSWWAYAAYTALAILFLIFLSNYILSRIRHRQDEMRRDHQEQINEAKLQFFINISHEIRTPMTLVINPLEKLLSENKNAALQKTYIMMHRNAKRILRLINQMMDIRKLDKGQMRLHFRKTDIVGFIEDLMHTFEYPAQRKNIRFDFLHADEKLNVWIDLNNFDKVLLNILSNAFKYTPDNGNITIELTTGHDETVKGPLRSYFEIAITDSGIGIDQDKTEQIFERFYQIPGEFANSNFGTGIGMHLTRSLVELHHGTVVAENRTDTSGARFITRIPLGGDHLTAQELENGEQYKEASPPAAPSASLPVSVPSAPPSAAPKPKTRYRILVAEDEDEIRDYIKAELSPWFKISEASRGKKALEQILTEMPDLIISDIMMPEMDGTELVRKVKQNININHIPIILLTAKATPESKIEGLDIGADAYISKPFNTEELRSTITNLIGNRERLRNKFSGQQQPGEMIPRIEMRSVDEIFMQRVMRFINENLSNTDLSVEMLAAGVGMSRVHLHRKLKELTNQSARDFIRGIRLKQAGTLLADKKFTISEVAYATGFSNLSHFSNSFKEFYGVSPTAFVSREP</sequence>
<evidence type="ECO:0000313" key="13">
    <source>
        <dbReference type="EMBL" id="CCO21325.1"/>
    </source>
</evidence>
<dbReference type="InterPro" id="IPR015943">
    <property type="entry name" value="WD40/YVTN_repeat-like_dom_sf"/>
</dbReference>
<dbReference type="InterPro" id="IPR004358">
    <property type="entry name" value="Sig_transdc_His_kin-like_C"/>
</dbReference>
<accession>S0DGC1</accession>
<dbReference type="Gene3D" id="2.130.10.10">
    <property type="entry name" value="YVTN repeat-like/Quinoprotein amine dehydrogenase"/>
    <property type="match status" value="3"/>
</dbReference>
<dbReference type="EMBL" id="HF548280">
    <property type="protein sequence ID" value="CCO21032.1"/>
    <property type="molecule type" value="Genomic_DNA"/>
</dbReference>
<keyword evidence="5" id="KW-0472">Membrane</keyword>
<dbReference type="CDD" id="cd17574">
    <property type="entry name" value="REC_OmpR"/>
    <property type="match status" value="1"/>
</dbReference>
<dbReference type="InterPro" id="IPR036890">
    <property type="entry name" value="HATPase_C_sf"/>
</dbReference>
<dbReference type="CDD" id="cd00082">
    <property type="entry name" value="HisKA"/>
    <property type="match status" value="1"/>
</dbReference>
<feature type="domain" description="HTH araC/xylS-type" evidence="6">
    <location>
        <begin position="1259"/>
        <end position="1358"/>
    </location>
</feature>
<dbReference type="EMBL" id="HF548291">
    <property type="protein sequence ID" value="CCO21325.1"/>
    <property type="molecule type" value="Genomic_DNA"/>
</dbReference>
<dbReference type="InterPro" id="IPR011110">
    <property type="entry name" value="Reg_prop"/>
</dbReference>
<dbReference type="InterPro" id="IPR011123">
    <property type="entry name" value="Y_Y_Y"/>
</dbReference>
<dbReference type="PRINTS" id="PR00344">
    <property type="entry name" value="BCTRLSENSOR"/>
</dbReference>
<reference evidence="12" key="1">
    <citation type="submission" date="2012-10" db="EMBL/GenBank/DDBJ databases">
        <authorList>
            <person name="Sandrine L."/>
        </authorList>
    </citation>
    <scope>NUCLEOTIDE SEQUENCE</scope>
</reference>
<keyword evidence="1" id="KW-0597">Phosphoprotein</keyword>
<evidence type="ECO:0000256" key="1">
    <source>
        <dbReference type="ARBA" id="ARBA00022553"/>
    </source>
</evidence>
<dbReference type="SUPFAM" id="SSF52172">
    <property type="entry name" value="CheY-like"/>
    <property type="match status" value="1"/>
</dbReference>
<dbReference type="PANTHER" id="PTHR43547">
    <property type="entry name" value="TWO-COMPONENT HISTIDINE KINASE"/>
    <property type="match status" value="1"/>
</dbReference>
<dbReference type="Gene3D" id="1.10.10.60">
    <property type="entry name" value="Homeodomain-like"/>
    <property type="match status" value="1"/>
</dbReference>
<name>S0DGC1_9ZZZZ</name>
<dbReference type="InterPro" id="IPR009057">
    <property type="entry name" value="Homeodomain-like_sf"/>
</dbReference>
<dbReference type="Pfam" id="PF00072">
    <property type="entry name" value="Response_reg"/>
    <property type="match status" value="1"/>
</dbReference>
<dbReference type="EMBL" id="HF548285">
    <property type="protein sequence ID" value="CCO21126.1"/>
    <property type="molecule type" value="Genomic_DNA"/>
</dbReference>
<dbReference type="InterPro" id="IPR036097">
    <property type="entry name" value="HisK_dim/P_sf"/>
</dbReference>
<dbReference type="SMART" id="SM00388">
    <property type="entry name" value="HisKA"/>
    <property type="match status" value="1"/>
</dbReference>
<dbReference type="EMBL" id="HF548284">
    <property type="protein sequence ID" value="CCO21116.1"/>
    <property type="molecule type" value="Genomic_DNA"/>
</dbReference>
<dbReference type="SMART" id="SM00448">
    <property type="entry name" value="REC"/>
    <property type="match status" value="1"/>
</dbReference>
<feature type="transmembrane region" description="Helical" evidence="5">
    <location>
        <begin position="787"/>
        <end position="809"/>
    </location>
</feature>
<feature type="compositionally biased region" description="Low complexity" evidence="4">
    <location>
        <begin position="1080"/>
        <end position="1095"/>
    </location>
</feature>
<evidence type="ECO:0000313" key="11">
    <source>
        <dbReference type="EMBL" id="CCO21126.1"/>
    </source>
</evidence>
<keyword evidence="2" id="KW-0805">Transcription regulation</keyword>
<dbReference type="GO" id="GO:0003700">
    <property type="term" value="F:DNA-binding transcription factor activity"/>
    <property type="evidence" value="ECO:0007669"/>
    <property type="project" value="InterPro"/>
</dbReference>
<dbReference type="InterPro" id="IPR003661">
    <property type="entry name" value="HisK_dim/P_dom"/>
</dbReference>
<dbReference type="InterPro" id="IPR018060">
    <property type="entry name" value="HTH_AraC"/>
</dbReference>
<dbReference type="SUPFAM" id="SSF47384">
    <property type="entry name" value="Homodimeric domain of signal transducing histidine kinase"/>
    <property type="match status" value="1"/>
</dbReference>
<keyword evidence="5" id="KW-1133">Transmembrane helix</keyword>
<dbReference type="Pfam" id="PF02518">
    <property type="entry name" value="HATPase_c"/>
    <property type="match status" value="1"/>
</dbReference>
<keyword evidence="3" id="KW-0804">Transcription</keyword>
<feature type="domain" description="Histidine kinase" evidence="7">
    <location>
        <begin position="837"/>
        <end position="1063"/>
    </location>
</feature>
<keyword evidence="12" id="KW-0418">Kinase</keyword>
<dbReference type="Gene3D" id="2.60.40.10">
    <property type="entry name" value="Immunoglobulins"/>
    <property type="match status" value="1"/>
</dbReference>
<evidence type="ECO:0000256" key="4">
    <source>
        <dbReference type="SAM" id="MobiDB-lite"/>
    </source>
</evidence>
<reference evidence="12" key="2">
    <citation type="journal article" date="2013" name="Biotechnol. Biofuels">
        <title>Mining for hemicellulases in the fungus-growing termite Pseudacanthotermes militaris using functional metagenomics.</title>
        <authorList>
            <person name="Bastien G."/>
            <person name="Arnal G."/>
            <person name="Bozonnet S."/>
            <person name="Laguerre S."/>
            <person name="Ferreira F."/>
            <person name="Faure R."/>
            <person name="Henrissat B."/>
            <person name="Lefevre F."/>
            <person name="Robe P."/>
            <person name="Bouchez O."/>
            <person name="Noirot C."/>
            <person name="Dumon C."/>
            <person name="O'Donohue M."/>
        </authorList>
    </citation>
    <scope>NUCLEOTIDE SEQUENCE</scope>
</reference>
<dbReference type="Pfam" id="PF12833">
    <property type="entry name" value="HTH_18"/>
    <property type="match status" value="1"/>
</dbReference>
<dbReference type="FunFam" id="1.10.287.130:FF:000045">
    <property type="entry name" value="Two-component system sensor histidine kinase/response regulator"/>
    <property type="match status" value="1"/>
</dbReference>
<evidence type="ECO:0000256" key="2">
    <source>
        <dbReference type="ARBA" id="ARBA00023015"/>
    </source>
</evidence>
<dbReference type="GO" id="GO:0043565">
    <property type="term" value="F:sequence-specific DNA binding"/>
    <property type="evidence" value="ECO:0007669"/>
    <property type="project" value="InterPro"/>
</dbReference>
<evidence type="ECO:0000313" key="10">
    <source>
        <dbReference type="EMBL" id="CCO21116.1"/>
    </source>
</evidence>